<feature type="transmembrane region" description="Helical" evidence="1">
    <location>
        <begin position="167"/>
        <end position="191"/>
    </location>
</feature>
<evidence type="ECO:0000313" key="3">
    <source>
        <dbReference type="Proteomes" id="UP000077763"/>
    </source>
</evidence>
<feature type="transmembrane region" description="Helical" evidence="1">
    <location>
        <begin position="107"/>
        <end position="131"/>
    </location>
</feature>
<organism evidence="2 3">
    <name type="scientific">Methylomonas methanica</name>
    <dbReference type="NCBI Taxonomy" id="421"/>
    <lineage>
        <taxon>Bacteria</taxon>
        <taxon>Pseudomonadati</taxon>
        <taxon>Pseudomonadota</taxon>
        <taxon>Gammaproteobacteria</taxon>
        <taxon>Methylococcales</taxon>
        <taxon>Methylococcaceae</taxon>
        <taxon>Methylomonas</taxon>
    </lineage>
</organism>
<gene>
    <name evidence="2" type="ORF">A1353_09480</name>
</gene>
<dbReference type="RefSeq" id="WP_082879972.1">
    <property type="nucleotide sequence ID" value="NZ_LUUH01000037.1"/>
</dbReference>
<dbReference type="Proteomes" id="UP000077763">
    <property type="component" value="Unassembled WGS sequence"/>
</dbReference>
<dbReference type="EMBL" id="LUUH01000037">
    <property type="protein sequence ID" value="OAI06233.1"/>
    <property type="molecule type" value="Genomic_DNA"/>
</dbReference>
<accession>A0A177MLL2</accession>
<reference evidence="2 3" key="1">
    <citation type="submission" date="2016-03" db="EMBL/GenBank/DDBJ databases">
        <authorList>
            <person name="Ploux O."/>
        </authorList>
    </citation>
    <scope>NUCLEOTIDE SEQUENCE [LARGE SCALE GENOMIC DNA]</scope>
    <source>
        <strain evidence="2 3">R-45371</strain>
    </source>
</reference>
<evidence type="ECO:0000256" key="1">
    <source>
        <dbReference type="SAM" id="Phobius"/>
    </source>
</evidence>
<keyword evidence="1" id="KW-0812">Transmembrane</keyword>
<proteinExistence type="predicted"/>
<feature type="transmembrane region" description="Helical" evidence="1">
    <location>
        <begin position="81"/>
        <end position="100"/>
    </location>
</feature>
<comment type="caution">
    <text evidence="2">The sequence shown here is derived from an EMBL/GenBank/DDBJ whole genome shotgun (WGS) entry which is preliminary data.</text>
</comment>
<keyword evidence="1" id="KW-1133">Transmembrane helix</keyword>
<dbReference type="AlphaFoldDB" id="A0A177MLL2"/>
<evidence type="ECO:0000313" key="2">
    <source>
        <dbReference type="EMBL" id="OAI06233.1"/>
    </source>
</evidence>
<keyword evidence="1" id="KW-0472">Membrane</keyword>
<sequence>ISGAVHQQEFLQELGNNQKMEEMNIGVLSNQNVEGVCETLVDENTGLTKDQQERAIKIYDAYRDDLRKRQLSNTENYDKTILTLSSSALALSLTAIRIIIPLKSANCLFIIQWCWWLFGVTIAISIIAYWVSNKALDKQLEIAEDYYSNGNNDAFSRKNWYSITNNWLNISTGFTFLVATAFLIYFVTLNIHGEFEMSDKKYIVLDSASVTKMQSINQVSREKFSATVPAMQLAPIKPIAQQQTTQSSGNNNNEKK</sequence>
<feature type="non-terminal residue" evidence="2">
    <location>
        <position position="1"/>
    </location>
</feature>
<name>A0A177MLL2_METMH</name>
<protein>
    <submittedName>
        <fullName evidence="2">Uncharacterized protein</fullName>
    </submittedName>
</protein>